<feature type="region of interest" description="Disordered" evidence="1">
    <location>
        <begin position="1"/>
        <end position="44"/>
    </location>
</feature>
<dbReference type="Proteomes" id="UP001372834">
    <property type="component" value="Unassembled WGS sequence"/>
</dbReference>
<comment type="caution">
    <text evidence="2">The sequence shown here is derived from an EMBL/GenBank/DDBJ whole genome shotgun (WGS) entry which is preliminary data.</text>
</comment>
<sequence length="100" mass="11026">MGLPPLSLSPPPCTTPQPCISDRSADRCEDVQKKSQTKTTGERMKRKTVAMRFWRCAGGKNLMWWGREGRSMHSFTATASLVAVPDSCAAIPLYPAPFII</sequence>
<proteinExistence type="predicted"/>
<evidence type="ECO:0000313" key="3">
    <source>
        <dbReference type="Proteomes" id="UP001372834"/>
    </source>
</evidence>
<accession>A0AAN8P608</accession>
<organism evidence="2 3">
    <name type="scientific">Polyplax serrata</name>
    <name type="common">Common mouse louse</name>
    <dbReference type="NCBI Taxonomy" id="468196"/>
    <lineage>
        <taxon>Eukaryota</taxon>
        <taxon>Metazoa</taxon>
        <taxon>Ecdysozoa</taxon>
        <taxon>Arthropoda</taxon>
        <taxon>Hexapoda</taxon>
        <taxon>Insecta</taxon>
        <taxon>Pterygota</taxon>
        <taxon>Neoptera</taxon>
        <taxon>Paraneoptera</taxon>
        <taxon>Psocodea</taxon>
        <taxon>Troctomorpha</taxon>
        <taxon>Phthiraptera</taxon>
        <taxon>Anoplura</taxon>
        <taxon>Polyplacidae</taxon>
        <taxon>Polyplax</taxon>
    </lineage>
</organism>
<protein>
    <submittedName>
        <fullName evidence="2">Uncharacterized protein</fullName>
    </submittedName>
</protein>
<dbReference type="EMBL" id="JAWJWE010000038">
    <property type="protein sequence ID" value="KAK6622734.1"/>
    <property type="molecule type" value="Genomic_DNA"/>
</dbReference>
<dbReference type="AlphaFoldDB" id="A0AAN8P608"/>
<name>A0AAN8P608_POLSC</name>
<evidence type="ECO:0000313" key="2">
    <source>
        <dbReference type="EMBL" id="KAK6622734.1"/>
    </source>
</evidence>
<gene>
    <name evidence="2" type="ORF">RUM43_008577</name>
</gene>
<reference evidence="2 3" key="1">
    <citation type="submission" date="2023-10" db="EMBL/GenBank/DDBJ databases">
        <title>Genomes of two closely related lineages of the louse Polyplax serrata with different host specificities.</title>
        <authorList>
            <person name="Martinu J."/>
            <person name="Tarabai H."/>
            <person name="Stefka J."/>
            <person name="Hypsa V."/>
        </authorList>
    </citation>
    <scope>NUCLEOTIDE SEQUENCE [LARGE SCALE GENOMIC DNA]</scope>
    <source>
        <strain evidence="2">HR10_N</strain>
    </source>
</reference>
<feature type="compositionally biased region" description="Basic and acidic residues" evidence="1">
    <location>
        <begin position="23"/>
        <end position="33"/>
    </location>
</feature>
<evidence type="ECO:0000256" key="1">
    <source>
        <dbReference type="SAM" id="MobiDB-lite"/>
    </source>
</evidence>